<dbReference type="InterPro" id="IPR016181">
    <property type="entry name" value="Acyl_CoA_acyltransferase"/>
</dbReference>
<evidence type="ECO:0000259" key="1">
    <source>
        <dbReference type="PROSITE" id="PS51186"/>
    </source>
</evidence>
<dbReference type="Proteomes" id="UP000184000">
    <property type="component" value="Unassembled WGS sequence"/>
</dbReference>
<evidence type="ECO:0000313" key="2">
    <source>
        <dbReference type="EMBL" id="SHH00006.1"/>
    </source>
</evidence>
<dbReference type="CDD" id="cd04301">
    <property type="entry name" value="NAT_SF"/>
    <property type="match status" value="1"/>
</dbReference>
<dbReference type="GO" id="GO:0016747">
    <property type="term" value="F:acyltransferase activity, transferring groups other than amino-acyl groups"/>
    <property type="evidence" value="ECO:0007669"/>
    <property type="project" value="InterPro"/>
</dbReference>
<dbReference type="SUPFAM" id="SSF55729">
    <property type="entry name" value="Acyl-CoA N-acyltransferases (Nat)"/>
    <property type="match status" value="1"/>
</dbReference>
<dbReference type="InterPro" id="IPR050276">
    <property type="entry name" value="MshD_Acetyltransferase"/>
</dbReference>
<accession>A0A1M5PDY5</accession>
<dbReference type="RefSeq" id="WP_073300787.1">
    <property type="nucleotide sequence ID" value="NZ_FQXA01000003.1"/>
</dbReference>
<keyword evidence="2" id="KW-0808">Transferase</keyword>
<protein>
    <submittedName>
        <fullName evidence="2">Putative acetyltransferase</fullName>
    </submittedName>
</protein>
<dbReference type="AlphaFoldDB" id="A0A1M5PDY5"/>
<proteinExistence type="predicted"/>
<feature type="domain" description="N-acetyltransferase" evidence="1">
    <location>
        <begin position="1"/>
        <end position="156"/>
    </location>
</feature>
<dbReference type="EMBL" id="FQXA01000003">
    <property type="protein sequence ID" value="SHH00006.1"/>
    <property type="molecule type" value="Genomic_DNA"/>
</dbReference>
<name>A0A1M5PDY5_9GAMM</name>
<organism evidence="2 3">
    <name type="scientific">Stutzerimonas xanthomarina DSM 18231</name>
    <dbReference type="NCBI Taxonomy" id="1403346"/>
    <lineage>
        <taxon>Bacteria</taxon>
        <taxon>Pseudomonadati</taxon>
        <taxon>Pseudomonadota</taxon>
        <taxon>Gammaproteobacteria</taxon>
        <taxon>Pseudomonadales</taxon>
        <taxon>Pseudomonadaceae</taxon>
        <taxon>Stutzerimonas</taxon>
    </lineage>
</organism>
<dbReference type="PANTHER" id="PTHR43617">
    <property type="entry name" value="L-AMINO ACID N-ACETYLTRANSFERASE"/>
    <property type="match status" value="1"/>
</dbReference>
<evidence type="ECO:0000313" key="3">
    <source>
        <dbReference type="Proteomes" id="UP000184000"/>
    </source>
</evidence>
<dbReference type="Pfam" id="PF00583">
    <property type="entry name" value="Acetyltransf_1"/>
    <property type="match status" value="1"/>
</dbReference>
<dbReference type="PROSITE" id="PS51186">
    <property type="entry name" value="GNAT"/>
    <property type="match status" value="1"/>
</dbReference>
<dbReference type="GeneID" id="98637508"/>
<dbReference type="Gene3D" id="3.40.630.30">
    <property type="match status" value="1"/>
</dbReference>
<reference evidence="2 3" key="1">
    <citation type="submission" date="2016-11" db="EMBL/GenBank/DDBJ databases">
        <authorList>
            <person name="Jaros S."/>
            <person name="Januszkiewicz K."/>
            <person name="Wedrychowicz H."/>
        </authorList>
    </citation>
    <scope>NUCLEOTIDE SEQUENCE [LARGE SCALE GENOMIC DNA]</scope>
    <source>
        <strain evidence="2 3">DSM 18231</strain>
    </source>
</reference>
<dbReference type="InterPro" id="IPR000182">
    <property type="entry name" value="GNAT_dom"/>
</dbReference>
<gene>
    <name evidence="2" type="ORF">SAMN02744645_2134</name>
</gene>
<sequence length="161" mass="18239">MRRLVVPADYDRVYDIYMHESVVPFLGFDPMPRMAFGKVFDPLFESGCFYVYEVDGEVTGFYKAQRHVGRTAHVAYLGTLAVAPEAQGRGIAMGMMQDALARLWRAGITRIELTVEADNHRAIAFYEHLGFVHEGTQRAAYKRASDTGYVDELMYGLLRSD</sequence>